<dbReference type="NCBIfam" id="TIGR01769">
    <property type="entry name" value="GGGP"/>
    <property type="match status" value="1"/>
</dbReference>
<feature type="binding site" evidence="9">
    <location>
        <begin position="204"/>
        <end position="205"/>
    </location>
    <ligand>
        <name>sn-glycerol 1-phosphate</name>
        <dbReference type="ChEBI" id="CHEBI:57685"/>
    </ligand>
</feature>
<evidence type="ECO:0000256" key="9">
    <source>
        <dbReference type="HAMAP-Rule" id="MF_00112"/>
    </source>
</evidence>
<dbReference type="AlphaFoldDB" id="A0AAW6TIW7"/>
<keyword evidence="2 9" id="KW-0808">Transferase</keyword>
<dbReference type="Proteomes" id="UP001228643">
    <property type="component" value="Unassembled WGS sequence"/>
</dbReference>
<evidence type="ECO:0000313" key="10">
    <source>
        <dbReference type="EMBL" id="MDI5948786.1"/>
    </source>
</evidence>
<dbReference type="EC" id="2.5.1.41" evidence="9"/>
<evidence type="ECO:0000256" key="3">
    <source>
        <dbReference type="ARBA" id="ARBA00022723"/>
    </source>
</evidence>
<keyword evidence="3 9" id="KW-0479">Metal-binding</keyword>
<evidence type="ECO:0000256" key="1">
    <source>
        <dbReference type="ARBA" id="ARBA00022516"/>
    </source>
</evidence>
<dbReference type="InterPro" id="IPR010946">
    <property type="entry name" value="GGGP_synth"/>
</dbReference>
<dbReference type="Pfam" id="PF01884">
    <property type="entry name" value="PcrB"/>
    <property type="match status" value="1"/>
</dbReference>
<dbReference type="GO" id="GO:0000107">
    <property type="term" value="F:imidazoleglycerol-phosphate synthase activity"/>
    <property type="evidence" value="ECO:0007669"/>
    <property type="project" value="TreeGrafter"/>
</dbReference>
<dbReference type="NCBIfam" id="NF003198">
    <property type="entry name" value="PRK04169.1-2"/>
    <property type="match status" value="1"/>
</dbReference>
<keyword evidence="1 9" id="KW-0444">Lipid biosynthesis</keyword>
<comment type="cofactor">
    <cofactor evidence="9">
        <name>Mg(2+)</name>
        <dbReference type="ChEBI" id="CHEBI:18420"/>
    </cofactor>
</comment>
<proteinExistence type="inferred from homology"/>
<sequence>MTNIYKDILKAKSENTKLLAILLDPDKVVLENLSILISKINLSPASHIFIGGSQVENNILDELIVKIKQNCNLPIVLFPGNPSQISNKADAILFLSLISGRNSDFLIEHQVKAVPILKQTQLEIISTGYILIESGNETAVERVSKTKPLDRNNLDLALATAQAGEMLGNKLIYLEAGSGAKQVVPLEMIALVSQNIEIPVLVGGGIVALQGIQNAYHAGADLVIIGTAFEKNNSFFDK</sequence>
<dbReference type="GO" id="GO:0005737">
    <property type="term" value="C:cytoplasm"/>
    <property type="evidence" value="ECO:0007669"/>
    <property type="project" value="InterPro"/>
</dbReference>
<feature type="binding site" evidence="9">
    <location>
        <position position="24"/>
    </location>
    <ligand>
        <name>Mg(2+)</name>
        <dbReference type="ChEBI" id="CHEBI:18420"/>
    </ligand>
</feature>
<keyword evidence="6 9" id="KW-0594">Phospholipid biosynthesis</keyword>
<organism evidence="10 11">
    <name type="scientific">Flavobacterium yafengii</name>
    <dbReference type="NCBI Taxonomy" id="3041253"/>
    <lineage>
        <taxon>Bacteria</taxon>
        <taxon>Pseudomonadati</taxon>
        <taxon>Bacteroidota</taxon>
        <taxon>Flavobacteriia</taxon>
        <taxon>Flavobacteriales</taxon>
        <taxon>Flavobacteriaceae</taxon>
        <taxon>Flavobacterium</taxon>
    </lineage>
</organism>
<reference evidence="10 11" key="1">
    <citation type="submission" date="2023-04" db="EMBL/GenBank/DDBJ databases">
        <title>Two novel species of Flavobacterium.</title>
        <authorList>
            <person name="Liu Q."/>
            <person name="Xin Y.-H."/>
        </authorList>
    </citation>
    <scope>NUCLEOTIDE SEQUENCE [LARGE SCALE GENOMIC DNA]</scope>
    <source>
        <strain evidence="10 11">LB2P87</strain>
    </source>
</reference>
<dbReference type="PANTHER" id="PTHR21235:SF22">
    <property type="entry name" value="GERANYLGERANYLGLYCERYL PHOSPHATE SYNTHASE"/>
    <property type="match status" value="1"/>
</dbReference>
<feature type="binding site" evidence="9">
    <location>
        <begin position="173"/>
        <end position="179"/>
    </location>
    <ligand>
        <name>sn-glycerol 1-phosphate</name>
        <dbReference type="ChEBI" id="CHEBI:57685"/>
    </ligand>
</feature>
<evidence type="ECO:0000256" key="2">
    <source>
        <dbReference type="ARBA" id="ARBA00022679"/>
    </source>
</evidence>
<dbReference type="GO" id="GO:0047294">
    <property type="term" value="F:phosphoglycerol geranylgeranyltransferase activity"/>
    <property type="evidence" value="ECO:0007669"/>
    <property type="project" value="UniProtKB-UniRule"/>
</dbReference>
<name>A0AAW6TIW7_9FLAO</name>
<evidence type="ECO:0000256" key="6">
    <source>
        <dbReference type="ARBA" id="ARBA00023209"/>
    </source>
</evidence>
<evidence type="ECO:0000313" key="11">
    <source>
        <dbReference type="Proteomes" id="UP001228643"/>
    </source>
</evidence>
<dbReference type="EMBL" id="JASCRY010000001">
    <property type="protein sequence ID" value="MDI5948786.1"/>
    <property type="molecule type" value="Genomic_DNA"/>
</dbReference>
<keyword evidence="5 9" id="KW-0443">Lipid metabolism</keyword>
<comment type="similarity">
    <text evidence="9">Belongs to the GGGP/HepGP synthase family. Group II subfamily.</text>
</comment>
<keyword evidence="7 9" id="KW-1208">Phospholipid metabolism</keyword>
<feature type="binding site" evidence="9">
    <location>
        <position position="53"/>
    </location>
    <ligand>
        <name>Mg(2+)</name>
        <dbReference type="ChEBI" id="CHEBI:18420"/>
    </ligand>
</feature>
<evidence type="ECO:0000256" key="8">
    <source>
        <dbReference type="ARBA" id="ARBA00047288"/>
    </source>
</evidence>
<evidence type="ECO:0000256" key="5">
    <source>
        <dbReference type="ARBA" id="ARBA00023098"/>
    </source>
</evidence>
<dbReference type="NCBIfam" id="TIGR01768">
    <property type="entry name" value="GGGP-family"/>
    <property type="match status" value="1"/>
</dbReference>
<keyword evidence="11" id="KW-1185">Reference proteome</keyword>
<dbReference type="Gene3D" id="3.20.20.390">
    <property type="entry name" value="FMN-linked oxidoreductases"/>
    <property type="match status" value="1"/>
</dbReference>
<dbReference type="HAMAP" id="MF_00112">
    <property type="entry name" value="GGGP_HepGP_synthase"/>
    <property type="match status" value="1"/>
</dbReference>
<protein>
    <recommendedName>
        <fullName evidence="9">Geranylgeranylglyceryl phosphate synthase</fullName>
        <shortName evidence="9">GGGP synthase</shortName>
        <shortName evidence="9">GGGPS</shortName>
        <ecNumber evidence="9">2.5.1.41</ecNumber>
    </recommendedName>
    <alternativeName>
        <fullName evidence="9">(S)-3-O-geranylgeranylglyceryl phosphate synthase</fullName>
    </alternativeName>
    <alternativeName>
        <fullName evidence="9">Phosphoglycerol geranylgeranyltransferase</fullName>
    </alternativeName>
</protein>
<comment type="function">
    <text evidence="9">Prenyltransferase that catalyzes the transfer of the geranylgeranyl moiety of geranylgeranyl diphosphate (GGPP) to the C3 hydroxyl of sn-glycerol-1-phosphate (G1P).</text>
</comment>
<dbReference type="PANTHER" id="PTHR21235">
    <property type="entry name" value="IMIDAZOLE GLYCEROL PHOSPHATE SYNTHASE SUBUNIT HISF/H IGP SYNTHASE SUBUNIT HISF/H"/>
    <property type="match status" value="1"/>
</dbReference>
<comment type="catalytic activity">
    <reaction evidence="8 9">
        <text>sn-glycerol 1-phosphate + (2E,6E,10E)-geranylgeranyl diphosphate = sn-3-O-(geranylgeranyl)glycerol 1-phosphate + diphosphate</text>
        <dbReference type="Rhea" id="RHEA:23404"/>
        <dbReference type="ChEBI" id="CHEBI:33019"/>
        <dbReference type="ChEBI" id="CHEBI:57677"/>
        <dbReference type="ChEBI" id="CHEBI:57685"/>
        <dbReference type="ChEBI" id="CHEBI:58756"/>
        <dbReference type="EC" id="2.5.1.41"/>
    </reaction>
</comment>
<dbReference type="GO" id="GO:0046474">
    <property type="term" value="P:glycerophospholipid biosynthetic process"/>
    <property type="evidence" value="ECO:0007669"/>
    <property type="project" value="UniProtKB-UniRule"/>
</dbReference>
<gene>
    <name evidence="10" type="ORF">QLS97_03905</name>
</gene>
<dbReference type="RefSeq" id="WP_282714339.1">
    <property type="nucleotide sequence ID" value="NZ_JASCRY010000001.1"/>
</dbReference>
<feature type="binding site" evidence="9">
    <location>
        <begin position="226"/>
        <end position="227"/>
    </location>
    <ligand>
        <name>sn-glycerol 1-phosphate</name>
        <dbReference type="ChEBI" id="CHEBI:57685"/>
    </ligand>
</feature>
<evidence type="ECO:0000256" key="4">
    <source>
        <dbReference type="ARBA" id="ARBA00022842"/>
    </source>
</evidence>
<accession>A0AAW6TIW7</accession>
<keyword evidence="4 9" id="KW-0460">Magnesium</keyword>
<dbReference type="InterPro" id="IPR038597">
    <property type="entry name" value="GGGP/HepGP_synthase_sf"/>
</dbReference>
<comment type="caution">
    <text evidence="10">The sequence shown here is derived from an EMBL/GenBank/DDBJ whole genome shotgun (WGS) entry which is preliminary data.</text>
</comment>
<dbReference type="SUPFAM" id="SSF51395">
    <property type="entry name" value="FMN-linked oxidoreductases"/>
    <property type="match status" value="1"/>
</dbReference>
<dbReference type="InterPro" id="IPR008205">
    <property type="entry name" value="GGGP_HepGP_synthase"/>
</dbReference>
<comment type="caution">
    <text evidence="9">Lacks conserved residue(s) required for the propagation of feature annotation.</text>
</comment>
<evidence type="ECO:0000256" key="7">
    <source>
        <dbReference type="ARBA" id="ARBA00023264"/>
    </source>
</evidence>
<dbReference type="GO" id="GO:0000287">
    <property type="term" value="F:magnesium ion binding"/>
    <property type="evidence" value="ECO:0007669"/>
    <property type="project" value="UniProtKB-UniRule"/>
</dbReference>
<dbReference type="InterPro" id="IPR050064">
    <property type="entry name" value="IGPS_HisA/HisF"/>
</dbReference>